<comment type="caution">
    <text evidence="3">The sequence shown here is derived from an EMBL/GenBank/DDBJ whole genome shotgun (WGS) entry which is preliminary data.</text>
</comment>
<reference evidence="3" key="2">
    <citation type="submission" date="2017-06" db="EMBL/GenBank/DDBJ databases">
        <title>The pomegranate genome and the genomics of punicalagin biosynthesis.</title>
        <authorList>
            <person name="Xu C."/>
        </authorList>
    </citation>
    <scope>NUCLEOTIDE SEQUENCE [LARGE SCALE GENOMIC DNA]</scope>
    <source>
        <tissue evidence="3">Fresh leaf</tissue>
    </source>
</reference>
<keyword evidence="6" id="KW-1185">Reference proteome</keyword>
<feature type="chain" id="PRO_5014071739" description="Pectinesterase inhibitor 10-like" evidence="2">
    <location>
        <begin position="21"/>
        <end position="92"/>
    </location>
</feature>
<dbReference type="Proteomes" id="UP000233551">
    <property type="component" value="Unassembled WGS sequence"/>
</dbReference>
<name>A0A218WRV2_PUNGR</name>
<evidence type="ECO:0008006" key="7">
    <source>
        <dbReference type="Google" id="ProtNLM"/>
    </source>
</evidence>
<feature type="signal peptide" evidence="2">
    <location>
        <begin position="1"/>
        <end position="20"/>
    </location>
</feature>
<keyword evidence="2" id="KW-0732">Signal</keyword>
<evidence type="ECO:0000313" key="6">
    <source>
        <dbReference type="Proteomes" id="UP000233551"/>
    </source>
</evidence>
<feature type="compositionally biased region" description="Polar residues" evidence="1">
    <location>
        <begin position="38"/>
        <end position="48"/>
    </location>
</feature>
<reference evidence="4 6" key="3">
    <citation type="submission" date="2017-11" db="EMBL/GenBank/DDBJ databases">
        <title>De-novo sequencing of pomegranate (Punica granatum L.) genome.</title>
        <authorList>
            <person name="Akparov Z."/>
            <person name="Amiraslanov A."/>
            <person name="Hajiyeva S."/>
            <person name="Abbasov M."/>
            <person name="Kaur K."/>
            <person name="Hamwieh A."/>
            <person name="Solovyev V."/>
            <person name="Salamov A."/>
            <person name="Braich B."/>
            <person name="Kosarev P."/>
            <person name="Mahmoud A."/>
            <person name="Hajiyev E."/>
            <person name="Babayeva S."/>
            <person name="Izzatullayeva V."/>
            <person name="Mammadov A."/>
            <person name="Mammadov A."/>
            <person name="Sharifova S."/>
            <person name="Ojaghi J."/>
            <person name="Eynullazada K."/>
            <person name="Bayramov B."/>
            <person name="Abdulazimova A."/>
            <person name="Shahmuradov I."/>
        </authorList>
    </citation>
    <scope>NUCLEOTIDE SEQUENCE [LARGE SCALE GENOMIC DNA]</scope>
    <source>
        <strain evidence="4">AG2017</strain>
        <strain evidence="6">cv. AG2017</strain>
        <tissue evidence="4">Leaf</tissue>
    </source>
</reference>
<evidence type="ECO:0000256" key="2">
    <source>
        <dbReference type="SAM" id="SignalP"/>
    </source>
</evidence>
<dbReference type="Proteomes" id="UP000197138">
    <property type="component" value="Unassembled WGS sequence"/>
</dbReference>
<dbReference type="AlphaFoldDB" id="A0A218WRV2"/>
<protein>
    <recommendedName>
        <fullName evidence="7">Pectinesterase inhibitor 10-like</fullName>
    </recommendedName>
</protein>
<organism evidence="3 5">
    <name type="scientific">Punica granatum</name>
    <name type="common">Pomegranate</name>
    <dbReference type="NCBI Taxonomy" id="22663"/>
    <lineage>
        <taxon>Eukaryota</taxon>
        <taxon>Viridiplantae</taxon>
        <taxon>Streptophyta</taxon>
        <taxon>Embryophyta</taxon>
        <taxon>Tracheophyta</taxon>
        <taxon>Spermatophyta</taxon>
        <taxon>Magnoliopsida</taxon>
        <taxon>eudicotyledons</taxon>
        <taxon>Gunneridae</taxon>
        <taxon>Pentapetalae</taxon>
        <taxon>rosids</taxon>
        <taxon>malvids</taxon>
        <taxon>Myrtales</taxon>
        <taxon>Lythraceae</taxon>
        <taxon>Punica</taxon>
    </lineage>
</organism>
<accession>A0A218WRV2</accession>
<evidence type="ECO:0000256" key="1">
    <source>
        <dbReference type="SAM" id="MobiDB-lite"/>
    </source>
</evidence>
<dbReference type="EMBL" id="MTKT01003414">
    <property type="protein sequence ID" value="OWM74961.1"/>
    <property type="molecule type" value="Genomic_DNA"/>
</dbReference>
<gene>
    <name evidence="3" type="ORF">CDL15_Pgr021312</name>
    <name evidence="4" type="ORF">CRG98_004498</name>
</gene>
<sequence length="92" mass="9203">MAKFCFFALIALISVNLALFADPPQISPSPAPKLAADSTHTISPSKPTASLAPAPANAPHGSISSLPLLPLSNAAPASSPFTSPSPPSQSPC</sequence>
<feature type="region of interest" description="Disordered" evidence="1">
    <location>
        <begin position="29"/>
        <end position="65"/>
    </location>
</feature>
<evidence type="ECO:0000313" key="5">
    <source>
        <dbReference type="Proteomes" id="UP000197138"/>
    </source>
</evidence>
<dbReference type="EMBL" id="PGOL01000185">
    <property type="protein sequence ID" value="PKI75163.1"/>
    <property type="molecule type" value="Genomic_DNA"/>
</dbReference>
<reference evidence="5" key="1">
    <citation type="journal article" date="2017" name="Plant J.">
        <title>The pomegranate (Punica granatum L.) genome and the genomics of punicalagin biosynthesis.</title>
        <authorList>
            <person name="Qin G."/>
            <person name="Xu C."/>
            <person name="Ming R."/>
            <person name="Tang H."/>
            <person name="Guyot R."/>
            <person name="Kramer E.M."/>
            <person name="Hu Y."/>
            <person name="Yi X."/>
            <person name="Qi Y."/>
            <person name="Xu X."/>
            <person name="Gao Z."/>
            <person name="Pan H."/>
            <person name="Jian J."/>
            <person name="Tian Y."/>
            <person name="Yue Z."/>
            <person name="Xu Y."/>
        </authorList>
    </citation>
    <scope>NUCLEOTIDE SEQUENCE [LARGE SCALE GENOMIC DNA]</scope>
    <source>
        <strain evidence="5">cv. Dabenzi</strain>
    </source>
</reference>
<evidence type="ECO:0000313" key="4">
    <source>
        <dbReference type="EMBL" id="PKI75163.1"/>
    </source>
</evidence>
<proteinExistence type="predicted"/>
<evidence type="ECO:0000313" key="3">
    <source>
        <dbReference type="EMBL" id="OWM74961.1"/>
    </source>
</evidence>